<evidence type="ECO:0000256" key="5">
    <source>
        <dbReference type="ARBA" id="ARBA00022475"/>
    </source>
</evidence>
<comment type="caution">
    <text evidence="12">The sequence shown here is derived from an EMBL/GenBank/DDBJ whole genome shotgun (WGS) entry which is preliminary data.</text>
</comment>
<keyword evidence="8 10" id="KW-1133">Transmembrane helix</keyword>
<dbReference type="NCBIfam" id="TIGR00974">
    <property type="entry name" value="3a0107s02c"/>
    <property type="match status" value="1"/>
</dbReference>
<feature type="transmembrane region" description="Helical" evidence="10">
    <location>
        <begin position="564"/>
        <end position="586"/>
    </location>
</feature>
<feature type="transmembrane region" description="Helical" evidence="10">
    <location>
        <begin position="31"/>
        <end position="52"/>
    </location>
</feature>
<dbReference type="InterPro" id="IPR005672">
    <property type="entry name" value="Phosphate_PstA"/>
</dbReference>
<comment type="similarity">
    <text evidence="3">Belongs to the binding-protein-dependent transport system permease family. CysTW subfamily.</text>
</comment>
<evidence type="ECO:0000256" key="10">
    <source>
        <dbReference type="SAM" id="Phobius"/>
    </source>
</evidence>
<protein>
    <submittedName>
        <fullName evidence="12">Phosphate ABC transporter permease subunit PstC</fullName>
    </submittedName>
</protein>
<feature type="transmembrane region" description="Helical" evidence="10">
    <location>
        <begin position="377"/>
        <end position="398"/>
    </location>
</feature>
<feature type="transmembrane region" description="Helical" evidence="10">
    <location>
        <begin position="126"/>
        <end position="150"/>
    </location>
</feature>
<feature type="transmembrane region" description="Helical" evidence="10">
    <location>
        <begin position="247"/>
        <end position="266"/>
    </location>
</feature>
<keyword evidence="7 10" id="KW-0812">Transmembrane</keyword>
<evidence type="ECO:0000256" key="3">
    <source>
        <dbReference type="ARBA" id="ARBA00007069"/>
    </source>
</evidence>
<feature type="transmembrane region" description="Helical" evidence="10">
    <location>
        <begin position="520"/>
        <end position="543"/>
    </location>
</feature>
<comment type="function">
    <text evidence="1">Part of the binding-protein-dependent transport system for phosphate; probably responsible for the translocation of the substrate across the membrane.</text>
</comment>
<evidence type="ECO:0000256" key="2">
    <source>
        <dbReference type="ARBA" id="ARBA00004651"/>
    </source>
</evidence>
<dbReference type="SUPFAM" id="SSF161098">
    <property type="entry name" value="MetI-like"/>
    <property type="match status" value="2"/>
</dbReference>
<feature type="transmembrane region" description="Helical" evidence="10">
    <location>
        <begin position="453"/>
        <end position="473"/>
    </location>
</feature>
<dbReference type="InterPro" id="IPR000515">
    <property type="entry name" value="MetI-like"/>
</dbReference>
<feature type="domain" description="ABC transmembrane type-1" evidence="11">
    <location>
        <begin position="447"/>
        <end position="653"/>
    </location>
</feature>
<keyword evidence="5" id="KW-1003">Cell membrane</keyword>
<proteinExistence type="inferred from homology"/>
<comment type="subcellular location">
    <subcellularLocation>
        <location evidence="2">Cell membrane</location>
        <topology evidence="2">Multi-pass membrane protein</topology>
    </subcellularLocation>
</comment>
<dbReference type="Proteomes" id="UP001277761">
    <property type="component" value="Unassembled WGS sequence"/>
</dbReference>
<feature type="transmembrane region" description="Helical" evidence="10">
    <location>
        <begin position="295"/>
        <end position="319"/>
    </location>
</feature>
<evidence type="ECO:0000256" key="7">
    <source>
        <dbReference type="ARBA" id="ARBA00022692"/>
    </source>
</evidence>
<dbReference type="InterPro" id="IPR051124">
    <property type="entry name" value="Phosphate_Transport_Permease"/>
</dbReference>
<gene>
    <name evidence="12" type="primary">pstC</name>
    <name evidence="12" type="ORF">SK069_17790</name>
</gene>
<dbReference type="Pfam" id="PF00528">
    <property type="entry name" value="BPD_transp_1"/>
    <property type="match status" value="2"/>
</dbReference>
<keyword evidence="4" id="KW-0813">Transport</keyword>
<dbReference type="PANTHER" id="PTHR30425">
    <property type="entry name" value="PHOSPHATE TRANSPORT SYSTEM PERMEASE PROTEIN PST"/>
    <property type="match status" value="1"/>
</dbReference>
<feature type="transmembrane region" description="Helical" evidence="10">
    <location>
        <begin position="635"/>
        <end position="656"/>
    </location>
</feature>
<dbReference type="EMBL" id="JAXAVX010000014">
    <property type="protein sequence ID" value="MDX8153455.1"/>
    <property type="molecule type" value="Genomic_DNA"/>
</dbReference>
<dbReference type="RefSeq" id="WP_319955606.1">
    <property type="nucleotide sequence ID" value="NZ_JAXAVX010000014.1"/>
</dbReference>
<evidence type="ECO:0000313" key="12">
    <source>
        <dbReference type="EMBL" id="MDX8153455.1"/>
    </source>
</evidence>
<sequence length="663" mass="69284">MESATVPTSDASSRLRATLARQKTGSWLDPWVKRALTGLAGLIFVLLAYFLIKLASESEPVFSAYGFTDFIFKVDWLPSQETFGAGALVAGTLITSAVALVIGVPVAVATALFVTELAPARWRSWISGLLELLAAVPSVVYGLWGFLFLAPKIEPAEQWFSDTFSFLPFVGGEVSAANYFVTGLILAIMIIPIVSAISREVMATVPQDHKEAALALGATRWEMIRTAVLPYSRAGIVGGSMLGLGRALGETIAVAILIGGATSGVGESIFSQGSTLASVIALEFQEATADPEHRAALIGAGLLLFAVTLVINAIARAYITRSETRLQRAERDAKRATEAIAAGELPKVRRRRQLLPRIELATSLEARQRVDKAARGTIGVLTAIALLPLALLLGFLVVRGGGALSWDFFTTDPTGAAGAVSNAERFLGGAASSSGASADLGGIRSAILGTLEVVGIAAAVVVPVGIAVAVYLVEYGEGTRFGNFVRYLVDVMTGVPSVVFGLFVYITLVVSQVGGVPFAGWKAAVALGLLMLPIVINSALPVLRLVPQQLREAALALGVPRWKVILRIVLPTAAPGLVTGSLLAIARAAGETAPIIFTAGVATALAGDPNGPLNTLPAQIYADVTASSSAQHDRAWGAALTLVVLILLLSLIARLAQRRSRIA</sequence>
<feature type="domain" description="ABC transmembrane type-1" evidence="11">
    <location>
        <begin position="89"/>
        <end position="315"/>
    </location>
</feature>
<dbReference type="NCBIfam" id="TIGR02138">
    <property type="entry name" value="phosphate_pstC"/>
    <property type="match status" value="1"/>
</dbReference>
<evidence type="ECO:0000256" key="8">
    <source>
        <dbReference type="ARBA" id="ARBA00022989"/>
    </source>
</evidence>
<evidence type="ECO:0000313" key="13">
    <source>
        <dbReference type="Proteomes" id="UP001277761"/>
    </source>
</evidence>
<keyword evidence="9 10" id="KW-0472">Membrane</keyword>
<accession>A0ABU4VRM9</accession>
<reference evidence="12 13" key="1">
    <citation type="submission" date="2023-11" db="EMBL/GenBank/DDBJ databases">
        <authorList>
            <person name="Xu M."/>
            <person name="Jiang T."/>
        </authorList>
    </citation>
    <scope>NUCLEOTIDE SEQUENCE [LARGE SCALE GENOMIC DNA]</scope>
    <source>
        <strain evidence="12 13">SD</strain>
    </source>
</reference>
<organism evidence="12 13">
    <name type="scientific">Patulibacter brassicae</name>
    <dbReference type="NCBI Taxonomy" id="1705717"/>
    <lineage>
        <taxon>Bacteria</taxon>
        <taxon>Bacillati</taxon>
        <taxon>Actinomycetota</taxon>
        <taxon>Thermoleophilia</taxon>
        <taxon>Solirubrobacterales</taxon>
        <taxon>Patulibacteraceae</taxon>
        <taxon>Patulibacter</taxon>
    </lineage>
</organism>
<evidence type="ECO:0000256" key="6">
    <source>
        <dbReference type="ARBA" id="ARBA00022592"/>
    </source>
</evidence>
<evidence type="ECO:0000256" key="4">
    <source>
        <dbReference type="ARBA" id="ARBA00022448"/>
    </source>
</evidence>
<feature type="transmembrane region" description="Helical" evidence="10">
    <location>
        <begin position="176"/>
        <end position="197"/>
    </location>
</feature>
<keyword evidence="6" id="KW-0592">Phosphate transport</keyword>
<dbReference type="Gene3D" id="1.10.3720.10">
    <property type="entry name" value="MetI-like"/>
    <property type="match status" value="2"/>
</dbReference>
<dbReference type="PANTHER" id="PTHR30425:SF1">
    <property type="entry name" value="PHOSPHATE TRANSPORT SYSTEM PERMEASE PROTEIN PSTC"/>
    <property type="match status" value="1"/>
</dbReference>
<evidence type="ECO:0000259" key="11">
    <source>
        <dbReference type="PROSITE" id="PS50928"/>
    </source>
</evidence>
<feature type="transmembrane region" description="Helical" evidence="10">
    <location>
        <begin position="485"/>
        <end position="508"/>
    </location>
</feature>
<dbReference type="PROSITE" id="PS50928">
    <property type="entry name" value="ABC_TM1"/>
    <property type="match status" value="2"/>
</dbReference>
<dbReference type="CDD" id="cd06261">
    <property type="entry name" value="TM_PBP2"/>
    <property type="match status" value="2"/>
</dbReference>
<name>A0ABU4VRM9_9ACTN</name>
<dbReference type="InterPro" id="IPR011864">
    <property type="entry name" value="Phosphate_PstC"/>
</dbReference>
<keyword evidence="13" id="KW-1185">Reference proteome</keyword>
<evidence type="ECO:0000256" key="1">
    <source>
        <dbReference type="ARBA" id="ARBA00003510"/>
    </source>
</evidence>
<dbReference type="InterPro" id="IPR035906">
    <property type="entry name" value="MetI-like_sf"/>
</dbReference>
<feature type="transmembrane region" description="Helical" evidence="10">
    <location>
        <begin position="83"/>
        <end position="114"/>
    </location>
</feature>
<evidence type="ECO:0000256" key="9">
    <source>
        <dbReference type="ARBA" id="ARBA00023136"/>
    </source>
</evidence>